<dbReference type="SUPFAM" id="SSF54897">
    <property type="entry name" value="Protease propeptides/inhibitors"/>
    <property type="match status" value="1"/>
</dbReference>
<name>U4KVT9_PYROM</name>
<evidence type="ECO:0000256" key="14">
    <source>
        <dbReference type="ARBA" id="ARBA00026187"/>
    </source>
</evidence>
<evidence type="ECO:0000256" key="1">
    <source>
        <dbReference type="ARBA" id="ARBA00001947"/>
    </source>
</evidence>
<dbReference type="FunFam" id="3.40.630.10:FF:000060">
    <property type="entry name" value="Putative metallocarboxypeptidase ecm14"/>
    <property type="match status" value="1"/>
</dbReference>
<dbReference type="eggNOG" id="KOG2650">
    <property type="taxonomic scope" value="Eukaryota"/>
</dbReference>
<reference evidence="18 19" key="1">
    <citation type="journal article" date="2013" name="PLoS Genet.">
        <title>The genome and development-dependent transcriptomes of Pyronema confluens: a window into fungal evolution.</title>
        <authorList>
            <person name="Traeger S."/>
            <person name="Altegoer F."/>
            <person name="Freitag M."/>
            <person name="Gabaldon T."/>
            <person name="Kempken F."/>
            <person name="Kumar A."/>
            <person name="Marcet-Houben M."/>
            <person name="Poggeler S."/>
            <person name="Stajich J.E."/>
            <person name="Nowrousian M."/>
        </authorList>
    </citation>
    <scope>NUCLEOTIDE SEQUENCE [LARGE SCALE GENOMIC DNA]</scope>
    <source>
        <strain evidence="19">CBS 100304</strain>
        <tissue evidence="18">Vegetative mycelium</tissue>
    </source>
</reference>
<evidence type="ECO:0000256" key="15">
    <source>
        <dbReference type="ARBA" id="ARBA00026213"/>
    </source>
</evidence>
<comment type="similarity">
    <text evidence="4 16">Belongs to the peptidase M14 family.</text>
</comment>
<dbReference type="PANTHER" id="PTHR11705:SF147">
    <property type="entry name" value="INACTIVE METALLOCARBOXYPEPTIDASE ECM14"/>
    <property type="match status" value="1"/>
</dbReference>
<dbReference type="GO" id="GO:0005773">
    <property type="term" value="C:vacuole"/>
    <property type="evidence" value="ECO:0007669"/>
    <property type="project" value="UniProtKB-SubCell"/>
</dbReference>
<dbReference type="AlphaFoldDB" id="U4KVT9"/>
<evidence type="ECO:0000256" key="9">
    <source>
        <dbReference type="ARBA" id="ARBA00022833"/>
    </source>
</evidence>
<evidence type="ECO:0000256" key="2">
    <source>
        <dbReference type="ARBA" id="ARBA00004116"/>
    </source>
</evidence>
<dbReference type="PANTHER" id="PTHR11705">
    <property type="entry name" value="PROTEASE FAMILY M14 CARBOXYPEPTIDASE A,B"/>
    <property type="match status" value="1"/>
</dbReference>
<keyword evidence="6" id="KW-0926">Vacuole</keyword>
<dbReference type="EMBL" id="HF935234">
    <property type="protein sequence ID" value="CCX05101.1"/>
    <property type="molecule type" value="Genomic_DNA"/>
</dbReference>
<evidence type="ECO:0000256" key="5">
    <source>
        <dbReference type="ARBA" id="ARBA00022525"/>
    </source>
</evidence>
<dbReference type="GO" id="GO:0005576">
    <property type="term" value="C:extracellular region"/>
    <property type="evidence" value="ECO:0007669"/>
    <property type="project" value="UniProtKB-SubCell"/>
</dbReference>
<dbReference type="SUPFAM" id="SSF53187">
    <property type="entry name" value="Zn-dependent exopeptidases"/>
    <property type="match status" value="1"/>
</dbReference>
<evidence type="ECO:0000256" key="4">
    <source>
        <dbReference type="ARBA" id="ARBA00005988"/>
    </source>
</evidence>
<comment type="cofactor">
    <cofactor evidence="1">
        <name>Zn(2+)</name>
        <dbReference type="ChEBI" id="CHEBI:29105"/>
    </cofactor>
</comment>
<dbReference type="InterPro" id="IPR036990">
    <property type="entry name" value="M14A-like_propep"/>
</dbReference>
<dbReference type="PROSITE" id="PS52035">
    <property type="entry name" value="PEPTIDASE_M14"/>
    <property type="match status" value="1"/>
</dbReference>
<keyword evidence="11" id="KW-0325">Glycoprotein</keyword>
<dbReference type="SMART" id="SM00631">
    <property type="entry name" value="Zn_pept"/>
    <property type="match status" value="1"/>
</dbReference>
<dbReference type="PRINTS" id="PR00765">
    <property type="entry name" value="CRBOXYPTASEA"/>
</dbReference>
<keyword evidence="18" id="KW-0121">Carboxypeptidase</keyword>
<dbReference type="GO" id="GO:0008270">
    <property type="term" value="F:zinc ion binding"/>
    <property type="evidence" value="ECO:0007669"/>
    <property type="project" value="InterPro"/>
</dbReference>
<accession>U4KVT9</accession>
<evidence type="ECO:0000256" key="11">
    <source>
        <dbReference type="ARBA" id="ARBA00023180"/>
    </source>
</evidence>
<keyword evidence="10" id="KW-1015">Disulfide bond</keyword>
<evidence type="ECO:0000256" key="3">
    <source>
        <dbReference type="ARBA" id="ARBA00004613"/>
    </source>
</evidence>
<dbReference type="Gene3D" id="3.40.630.10">
    <property type="entry name" value="Zn peptidases"/>
    <property type="match status" value="1"/>
</dbReference>
<proteinExistence type="inferred from homology"/>
<evidence type="ECO:0000313" key="18">
    <source>
        <dbReference type="EMBL" id="CCX05101.1"/>
    </source>
</evidence>
<dbReference type="OMA" id="WFYHQLH"/>
<keyword evidence="18" id="KW-0645">Protease</keyword>
<comment type="function">
    <text evidence="13">Inactive carboxypeptidase that may play a role in cell wall organization and biogenesis.</text>
</comment>
<dbReference type="Proteomes" id="UP000018144">
    <property type="component" value="Unassembled WGS sequence"/>
</dbReference>
<dbReference type="OrthoDB" id="3626597at2759"/>
<evidence type="ECO:0000256" key="8">
    <source>
        <dbReference type="ARBA" id="ARBA00022729"/>
    </source>
</evidence>
<protein>
    <recommendedName>
        <fullName evidence="14">Inactive metallocarboxypeptidase ECM14</fullName>
    </recommendedName>
    <alternativeName>
        <fullName evidence="15">Inactive metallocarboxypeptidase ecm14</fullName>
    </alternativeName>
</protein>
<dbReference type="CDD" id="cd03860">
    <property type="entry name" value="M14_CP_A-B_like"/>
    <property type="match status" value="1"/>
</dbReference>
<keyword evidence="18" id="KW-0378">Hydrolase</keyword>
<evidence type="ECO:0000256" key="7">
    <source>
        <dbReference type="ARBA" id="ARBA00022723"/>
    </source>
</evidence>
<evidence type="ECO:0000256" key="13">
    <source>
        <dbReference type="ARBA" id="ARBA00025210"/>
    </source>
</evidence>
<dbReference type="GO" id="GO:0071555">
    <property type="term" value="P:cell wall organization"/>
    <property type="evidence" value="ECO:0007669"/>
    <property type="project" value="UniProtKB-KW"/>
</dbReference>
<comment type="subcellular location">
    <subcellularLocation>
        <location evidence="3">Secreted</location>
    </subcellularLocation>
    <subcellularLocation>
        <location evidence="2">Vacuole</location>
    </subcellularLocation>
</comment>
<keyword evidence="8" id="KW-0732">Signal</keyword>
<evidence type="ECO:0000259" key="17">
    <source>
        <dbReference type="PROSITE" id="PS52035"/>
    </source>
</evidence>
<dbReference type="GO" id="GO:0006508">
    <property type="term" value="P:proteolysis"/>
    <property type="evidence" value="ECO:0007669"/>
    <property type="project" value="InterPro"/>
</dbReference>
<evidence type="ECO:0000256" key="16">
    <source>
        <dbReference type="PROSITE-ProRule" id="PRU01379"/>
    </source>
</evidence>
<organism evidence="18 19">
    <name type="scientific">Pyronema omphalodes (strain CBS 100304)</name>
    <name type="common">Pyronema confluens</name>
    <dbReference type="NCBI Taxonomy" id="1076935"/>
    <lineage>
        <taxon>Eukaryota</taxon>
        <taxon>Fungi</taxon>
        <taxon>Dikarya</taxon>
        <taxon>Ascomycota</taxon>
        <taxon>Pezizomycotina</taxon>
        <taxon>Pezizomycetes</taxon>
        <taxon>Pezizales</taxon>
        <taxon>Pyronemataceae</taxon>
        <taxon>Pyronema</taxon>
    </lineage>
</organism>
<evidence type="ECO:0000313" key="19">
    <source>
        <dbReference type="Proteomes" id="UP000018144"/>
    </source>
</evidence>
<feature type="domain" description="Peptidase M14" evidence="17">
    <location>
        <begin position="167"/>
        <end position="487"/>
    </location>
</feature>
<dbReference type="STRING" id="1076935.U4KVT9"/>
<evidence type="ECO:0000256" key="10">
    <source>
        <dbReference type="ARBA" id="ARBA00023157"/>
    </source>
</evidence>
<dbReference type="Pfam" id="PF00246">
    <property type="entry name" value="Peptidase_M14"/>
    <property type="match status" value="1"/>
</dbReference>
<dbReference type="GO" id="GO:0004181">
    <property type="term" value="F:metallocarboxypeptidase activity"/>
    <property type="evidence" value="ECO:0007669"/>
    <property type="project" value="InterPro"/>
</dbReference>
<dbReference type="Gene3D" id="3.30.70.340">
    <property type="entry name" value="Metallocarboxypeptidase-like"/>
    <property type="match status" value="1"/>
</dbReference>
<dbReference type="InterPro" id="IPR000834">
    <property type="entry name" value="Peptidase_M14"/>
</dbReference>
<keyword evidence="12" id="KW-0961">Cell wall biogenesis/degradation</keyword>
<keyword evidence="9" id="KW-0862">Zinc</keyword>
<sequence>MNLKKLYLILPALIQWSKIDPVSAGALRQHDFLAALQTAPEPEIKLGPQGWTARVVDSLGFGRRNRRADPYKSLTQYKDDLVLRFTISNEAEARAIAGAANQLFLDVWSASNKSMDIRLSPHDLPLVLSFLPESMKNNYTPMMSNILDPIPQSRIEGQKTDTLFFGDYQPWNVILPWMKLLESMFPSYVELLTIGQTHEGRDIHALKVGASEEEDGKRRRADGEKRRTVIITGAAHAREWISVSTVNYLAYSIITGYAKNDKGIDAMVNNIDWIFIPTVNVDGYVYTWEKDRLWRKNRQPTNLAFCQGIDLDRAYDFHFDNSPQSAANPCSEMFPGNYAFQATESKAFVQWAETYTKNNSAKIIGLLDLHSYSQQILYPYSYSCDHPPPDLENLEELGIGLAKAIQVQSGERYEVAAACEGTGFASFPSTTGSGSMLDYFYAKLKVAWTYQIKLRDTGSYGFLLPKENIIPTGEEMLNLVKYFAQFVLDDGGPTFARARKNSPGSDEL</sequence>
<evidence type="ECO:0000256" key="12">
    <source>
        <dbReference type="ARBA" id="ARBA00023316"/>
    </source>
</evidence>
<evidence type="ECO:0000256" key="6">
    <source>
        <dbReference type="ARBA" id="ARBA00022554"/>
    </source>
</evidence>
<keyword evidence="5" id="KW-0964">Secreted</keyword>
<comment type="caution">
    <text evidence="16">Lacks conserved residue(s) required for the propagation of feature annotation.</text>
</comment>
<keyword evidence="19" id="KW-1185">Reference proteome</keyword>
<keyword evidence="7" id="KW-0479">Metal-binding</keyword>
<gene>
    <name evidence="18" type="ORF">PCON_04688</name>
</gene>